<gene>
    <name evidence="1" type="ORF">BaRGS_00019452</name>
</gene>
<reference evidence="1 2" key="1">
    <citation type="journal article" date="2023" name="Sci. Data">
        <title>Genome assembly of the Korean intertidal mud-creeper Batillaria attramentaria.</title>
        <authorList>
            <person name="Patra A.K."/>
            <person name="Ho P.T."/>
            <person name="Jun S."/>
            <person name="Lee S.J."/>
            <person name="Kim Y."/>
            <person name="Won Y.J."/>
        </authorList>
    </citation>
    <scope>NUCLEOTIDE SEQUENCE [LARGE SCALE GENOMIC DNA]</scope>
    <source>
        <strain evidence="1">Wonlab-2016</strain>
    </source>
</reference>
<accession>A0ABD0KQB3</accession>
<dbReference type="AlphaFoldDB" id="A0ABD0KQB3"/>
<evidence type="ECO:0000313" key="1">
    <source>
        <dbReference type="EMBL" id="KAK7489344.1"/>
    </source>
</evidence>
<protein>
    <submittedName>
        <fullName evidence="1">Uncharacterized protein</fullName>
    </submittedName>
</protein>
<evidence type="ECO:0000313" key="2">
    <source>
        <dbReference type="Proteomes" id="UP001519460"/>
    </source>
</evidence>
<organism evidence="1 2">
    <name type="scientific">Batillaria attramentaria</name>
    <dbReference type="NCBI Taxonomy" id="370345"/>
    <lineage>
        <taxon>Eukaryota</taxon>
        <taxon>Metazoa</taxon>
        <taxon>Spiralia</taxon>
        <taxon>Lophotrochozoa</taxon>
        <taxon>Mollusca</taxon>
        <taxon>Gastropoda</taxon>
        <taxon>Caenogastropoda</taxon>
        <taxon>Sorbeoconcha</taxon>
        <taxon>Cerithioidea</taxon>
        <taxon>Batillariidae</taxon>
        <taxon>Batillaria</taxon>
    </lineage>
</organism>
<proteinExistence type="predicted"/>
<comment type="caution">
    <text evidence="1">The sequence shown here is derived from an EMBL/GenBank/DDBJ whole genome shotgun (WGS) entry which is preliminary data.</text>
</comment>
<dbReference type="EMBL" id="JACVVK020000139">
    <property type="protein sequence ID" value="KAK7489344.1"/>
    <property type="molecule type" value="Genomic_DNA"/>
</dbReference>
<dbReference type="Proteomes" id="UP001519460">
    <property type="component" value="Unassembled WGS sequence"/>
</dbReference>
<keyword evidence="2" id="KW-1185">Reference proteome</keyword>
<sequence length="285" mass="29847">MSTLLSPTALAIKSLKPCMDSVPDCIINPCTLATCPSFPAAECRDWMCGSECKPEFWANNAEVTSQCQTEKESSNPLAELLIPVRNVVDTDSCPRGYHWQCVGSSNSVSTGDPVINTGTLGAISPPTQQSDGGCPQGTPVAMCTARPCAVTTCPAFPTASCTDSYCGGCNAIFRLNGEDVTSQCNSVGVGPGTCPAGQTLTRCSARPCAIKTCPAHPRASCTDNYCGGCNAIFKVGLRDVTSECNGNSGPQMMSSSQINSKEAVVVSLCYQNNWFEVLSYGVCIP</sequence>
<name>A0ABD0KQB3_9CAEN</name>